<name>A0AAD9V8Y9_ACRCE</name>
<dbReference type="InterPro" id="IPR011010">
    <property type="entry name" value="DNA_brk_join_enz"/>
</dbReference>
<reference evidence="2" key="1">
    <citation type="journal article" date="2023" name="G3 (Bethesda)">
        <title>Whole genome assembly and annotation of the endangered Caribbean coral Acropora cervicornis.</title>
        <authorList>
            <person name="Selwyn J.D."/>
            <person name="Vollmer S.V."/>
        </authorList>
    </citation>
    <scope>NUCLEOTIDE SEQUENCE</scope>
    <source>
        <strain evidence="2">K2</strain>
    </source>
</reference>
<dbReference type="EMBL" id="JARQWQ010000019">
    <property type="protein sequence ID" value="KAK2565698.1"/>
    <property type="molecule type" value="Genomic_DNA"/>
</dbReference>
<sequence length="430" mass="48984">MNEDFPNFNLGLDEYFKPKRQKTEETRFAQLNDDELDDLVEGAQAKSTKYAKNYAVSVFKEWASARGIDENIGGKTKEELNNNLRLFYAEARNKDGGNYSRSTLLGFRNGIGRFLNNPPFKKGIHIATDPAFQLSNQMLDAKLKNMKQQGEESVKHKPCIENEDLRRLKESDGLLNNVWFHITLYFCRRGREGQRNLKKSSFVFLEDENGNRYATMAHDEASKNHQGGLSDNTVSFEKLGRMYQTEHPNDGYNALCLYLEKLNPVCSAFFQYPKRPQEGVWFENRCLGVNKLGDMMKFLSKAANLSKIYTNHSVRATAITLWSDAGLSNRHIMSLSGHRNENSLRSYNTRPSSQQLQLCSNVLSNALNSADQHQLPQIATQQPDLTPGIATCTIPTQNIYSRHNEKVSFAAMFSGCQIGQVHIHRHDRPQ</sequence>
<accession>A0AAD9V8Y9</accession>
<protein>
    <recommendedName>
        <fullName evidence="4">DUF3504 domain-containing protein</fullName>
    </recommendedName>
</protein>
<dbReference type="Proteomes" id="UP001249851">
    <property type="component" value="Unassembled WGS sequence"/>
</dbReference>
<dbReference type="AlphaFoldDB" id="A0AAD9V8Y9"/>
<evidence type="ECO:0000313" key="2">
    <source>
        <dbReference type="EMBL" id="KAK2565698.1"/>
    </source>
</evidence>
<keyword evidence="1" id="KW-0233">DNA recombination</keyword>
<reference evidence="2" key="2">
    <citation type="journal article" date="2023" name="Science">
        <title>Genomic signatures of disease resistance in endangered staghorn corals.</title>
        <authorList>
            <person name="Vollmer S.V."/>
            <person name="Selwyn J.D."/>
            <person name="Despard B.A."/>
            <person name="Roesel C.L."/>
        </authorList>
    </citation>
    <scope>NUCLEOTIDE SEQUENCE</scope>
    <source>
        <strain evidence="2">K2</strain>
    </source>
</reference>
<proteinExistence type="predicted"/>
<dbReference type="PANTHER" id="PTHR21446:SF12">
    <property type="entry name" value="POTASSIUM CHANNEL TETRAMERIZATION DOMAIN CONTAINING 1"/>
    <property type="match status" value="1"/>
</dbReference>
<dbReference type="GO" id="GO:0003677">
    <property type="term" value="F:DNA binding"/>
    <property type="evidence" value="ECO:0007669"/>
    <property type="project" value="InterPro"/>
</dbReference>
<keyword evidence="3" id="KW-1185">Reference proteome</keyword>
<dbReference type="PANTHER" id="PTHR21446">
    <property type="entry name" value="DUF3504 DOMAIN-CONTAINING PROTEIN"/>
    <property type="match status" value="1"/>
</dbReference>
<organism evidence="2 3">
    <name type="scientific">Acropora cervicornis</name>
    <name type="common">Staghorn coral</name>
    <dbReference type="NCBI Taxonomy" id="6130"/>
    <lineage>
        <taxon>Eukaryota</taxon>
        <taxon>Metazoa</taxon>
        <taxon>Cnidaria</taxon>
        <taxon>Anthozoa</taxon>
        <taxon>Hexacorallia</taxon>
        <taxon>Scleractinia</taxon>
        <taxon>Astrocoeniina</taxon>
        <taxon>Acroporidae</taxon>
        <taxon>Acropora</taxon>
    </lineage>
</organism>
<dbReference type="GO" id="GO:0015074">
    <property type="term" value="P:DNA integration"/>
    <property type="evidence" value="ECO:0007669"/>
    <property type="project" value="InterPro"/>
</dbReference>
<dbReference type="SUPFAM" id="SSF56349">
    <property type="entry name" value="DNA breaking-rejoining enzymes"/>
    <property type="match status" value="1"/>
</dbReference>
<dbReference type="InterPro" id="IPR052787">
    <property type="entry name" value="MAVS"/>
</dbReference>
<evidence type="ECO:0000256" key="1">
    <source>
        <dbReference type="ARBA" id="ARBA00023172"/>
    </source>
</evidence>
<comment type="caution">
    <text evidence="2">The sequence shown here is derived from an EMBL/GenBank/DDBJ whole genome shotgun (WGS) entry which is preliminary data.</text>
</comment>
<dbReference type="Gene3D" id="1.10.443.10">
    <property type="entry name" value="Intergrase catalytic core"/>
    <property type="match status" value="1"/>
</dbReference>
<gene>
    <name evidence="2" type="ORF">P5673_010873</name>
</gene>
<evidence type="ECO:0000313" key="3">
    <source>
        <dbReference type="Proteomes" id="UP001249851"/>
    </source>
</evidence>
<dbReference type="GO" id="GO:0006310">
    <property type="term" value="P:DNA recombination"/>
    <property type="evidence" value="ECO:0007669"/>
    <property type="project" value="UniProtKB-KW"/>
</dbReference>
<dbReference type="InterPro" id="IPR013762">
    <property type="entry name" value="Integrase-like_cat_sf"/>
</dbReference>
<evidence type="ECO:0008006" key="4">
    <source>
        <dbReference type="Google" id="ProtNLM"/>
    </source>
</evidence>